<evidence type="ECO:0000313" key="2">
    <source>
        <dbReference type="Proteomes" id="UP000274695"/>
    </source>
</evidence>
<proteinExistence type="predicted"/>
<dbReference type="RefSeq" id="WP_123181088.1">
    <property type="nucleotide sequence ID" value="NZ_RHGB01000001.1"/>
</dbReference>
<dbReference type="SUPFAM" id="SSF56784">
    <property type="entry name" value="HAD-like"/>
    <property type="match status" value="1"/>
</dbReference>
<comment type="caution">
    <text evidence="1">The sequence shown here is derived from an EMBL/GenBank/DDBJ whole genome shotgun (WGS) entry which is preliminary data.</text>
</comment>
<name>A0ABX9W7X9_9GAMM</name>
<dbReference type="Gene3D" id="3.40.50.1000">
    <property type="entry name" value="HAD superfamily/HAD-like"/>
    <property type="match status" value="1"/>
</dbReference>
<protein>
    <submittedName>
        <fullName evidence="1">HAD family hydrolase</fullName>
    </submittedName>
</protein>
<keyword evidence="2" id="KW-1185">Reference proteome</keyword>
<dbReference type="InterPro" id="IPR023198">
    <property type="entry name" value="PGP-like_dom2"/>
</dbReference>
<sequence>MLIIFDWDGTILDSSDKIVFCMQQGARDFGVAERSADEIRNIIGLELSLAIAYLYPELDAKGVEDMRGHYVRCFIDADRRPCQLFPGVTETLYALKDAGHDLCVATGKSRRGLDRVFAGLDICSLFSASRCADETASKPDPLMLRELCAERSVNPIDAVMVGDTEYDLEMASRIAMPRIGVSYGAHSVERLLRWEPLSVLDEFSELLPEIERHERSFKQ</sequence>
<organism evidence="1 2">
    <name type="scientific">Zhongshania marina</name>
    <dbReference type="NCBI Taxonomy" id="2304603"/>
    <lineage>
        <taxon>Bacteria</taxon>
        <taxon>Pseudomonadati</taxon>
        <taxon>Pseudomonadota</taxon>
        <taxon>Gammaproteobacteria</taxon>
        <taxon>Cellvibrionales</taxon>
        <taxon>Spongiibacteraceae</taxon>
        <taxon>Zhongshania</taxon>
    </lineage>
</organism>
<dbReference type="InterPro" id="IPR041492">
    <property type="entry name" value="HAD_2"/>
</dbReference>
<reference evidence="1 2" key="1">
    <citation type="submission" date="2018-10" db="EMBL/GenBank/DDBJ databases">
        <title>Draft genome sequence of Zhongshania sp. DSW25-10.</title>
        <authorList>
            <person name="Oh J."/>
        </authorList>
    </citation>
    <scope>NUCLEOTIDE SEQUENCE [LARGE SCALE GENOMIC DNA]</scope>
    <source>
        <strain evidence="1 2">DSW25-10</strain>
    </source>
</reference>
<dbReference type="InterPro" id="IPR050155">
    <property type="entry name" value="HAD-like_hydrolase_sf"/>
</dbReference>
<dbReference type="PANTHER" id="PTHR43434">
    <property type="entry name" value="PHOSPHOGLYCOLATE PHOSPHATASE"/>
    <property type="match status" value="1"/>
</dbReference>
<gene>
    <name evidence="1" type="ORF">D0911_00635</name>
</gene>
<dbReference type="SFLD" id="SFLDG01129">
    <property type="entry name" value="C1.5:_HAD__Beta-PGM__Phosphata"/>
    <property type="match status" value="1"/>
</dbReference>
<dbReference type="PANTHER" id="PTHR43434:SF24">
    <property type="entry name" value="HYDROLASE-RELATED"/>
    <property type="match status" value="1"/>
</dbReference>
<dbReference type="Pfam" id="PF13419">
    <property type="entry name" value="HAD_2"/>
    <property type="match status" value="1"/>
</dbReference>
<dbReference type="Gene3D" id="1.10.150.240">
    <property type="entry name" value="Putative phosphatase, domain 2"/>
    <property type="match status" value="1"/>
</dbReference>
<dbReference type="Proteomes" id="UP000274695">
    <property type="component" value="Unassembled WGS sequence"/>
</dbReference>
<dbReference type="NCBIfam" id="TIGR01549">
    <property type="entry name" value="HAD-SF-IA-v1"/>
    <property type="match status" value="1"/>
</dbReference>
<dbReference type="InterPro" id="IPR023214">
    <property type="entry name" value="HAD_sf"/>
</dbReference>
<keyword evidence="1" id="KW-0378">Hydrolase</keyword>
<dbReference type="SFLD" id="SFLDS00003">
    <property type="entry name" value="Haloacid_Dehalogenase"/>
    <property type="match status" value="1"/>
</dbReference>
<dbReference type="InterPro" id="IPR036412">
    <property type="entry name" value="HAD-like_sf"/>
</dbReference>
<evidence type="ECO:0000313" key="1">
    <source>
        <dbReference type="EMBL" id="RNL67578.1"/>
    </source>
</evidence>
<accession>A0ABX9W7X9</accession>
<dbReference type="InterPro" id="IPR006439">
    <property type="entry name" value="HAD-SF_hydro_IA"/>
</dbReference>
<dbReference type="EMBL" id="RHGB01000001">
    <property type="protein sequence ID" value="RNL67578.1"/>
    <property type="molecule type" value="Genomic_DNA"/>
</dbReference>
<dbReference type="GO" id="GO:0016787">
    <property type="term" value="F:hydrolase activity"/>
    <property type="evidence" value="ECO:0007669"/>
    <property type="project" value="UniProtKB-KW"/>
</dbReference>